<evidence type="ECO:0000256" key="4">
    <source>
        <dbReference type="ARBA" id="ARBA00022729"/>
    </source>
</evidence>
<comment type="caution">
    <text evidence="10">The sequence shown here is derived from an EMBL/GenBank/DDBJ whole genome shotgun (WGS) entry which is preliminary data.</text>
</comment>
<feature type="domain" description="Gram-positive cocci surface proteins LPxTG" evidence="9">
    <location>
        <begin position="186"/>
        <end position="224"/>
    </location>
</feature>
<evidence type="ECO:0000256" key="2">
    <source>
        <dbReference type="ARBA" id="ARBA00022512"/>
    </source>
</evidence>
<evidence type="ECO:0000313" key="10">
    <source>
        <dbReference type="EMBL" id="PTK58058.1"/>
    </source>
</evidence>
<feature type="transmembrane region" description="Helical" evidence="7">
    <location>
        <begin position="198"/>
        <end position="216"/>
    </location>
</feature>
<dbReference type="PROSITE" id="PS50847">
    <property type="entry name" value="GRAM_POS_ANCHORING"/>
    <property type="match status" value="1"/>
</dbReference>
<evidence type="ECO:0000256" key="7">
    <source>
        <dbReference type="SAM" id="Phobius"/>
    </source>
</evidence>
<reference evidence="10 11" key="1">
    <citation type="journal article" date="2016" name="Front. Microbiol.">
        <title>Comprehensive Phylogenetic Analysis of Bovine Non-aureus Staphylococci Species Based on Whole-Genome Sequencing.</title>
        <authorList>
            <person name="Naushad S."/>
            <person name="Barkema H.W."/>
            <person name="Luby C."/>
            <person name="Condas L.A."/>
            <person name="Nobrega D.B."/>
            <person name="Carson D.A."/>
            <person name="De Buck J."/>
        </authorList>
    </citation>
    <scope>NUCLEOTIDE SEQUENCE [LARGE SCALE GENOMIC DNA]</scope>
    <source>
        <strain evidence="10 11">SNUC 4337</strain>
    </source>
</reference>
<accession>A0A2T4S8J9</accession>
<dbReference type="AlphaFoldDB" id="A0A2T4S8J9"/>
<dbReference type="OrthoDB" id="2414550at2"/>
<name>A0A2T4S8J9_9STAP</name>
<evidence type="ECO:0000256" key="1">
    <source>
        <dbReference type="ARBA" id="ARBA00004168"/>
    </source>
</evidence>
<keyword evidence="5" id="KW-0572">Peptidoglycan-anchor</keyword>
<evidence type="ECO:0000256" key="6">
    <source>
        <dbReference type="SAM" id="MobiDB-lite"/>
    </source>
</evidence>
<proteinExistence type="predicted"/>
<gene>
    <name evidence="10" type="ORF">BUZ61_10815</name>
</gene>
<keyword evidence="4 8" id="KW-0732">Signal</keyword>
<feature type="compositionally biased region" description="Polar residues" evidence="6">
    <location>
        <begin position="174"/>
        <end position="183"/>
    </location>
</feature>
<dbReference type="Proteomes" id="UP000240400">
    <property type="component" value="Unassembled WGS sequence"/>
</dbReference>
<feature type="chain" id="PRO_5015749418" description="Gram-positive cocci surface proteins LPxTG domain-containing protein" evidence="8">
    <location>
        <begin position="28"/>
        <end position="224"/>
    </location>
</feature>
<feature type="region of interest" description="Disordered" evidence="6">
    <location>
        <begin position="165"/>
        <end position="193"/>
    </location>
</feature>
<evidence type="ECO:0000256" key="3">
    <source>
        <dbReference type="ARBA" id="ARBA00022525"/>
    </source>
</evidence>
<dbReference type="EMBL" id="PZHR01000069">
    <property type="protein sequence ID" value="PTK58058.1"/>
    <property type="molecule type" value="Genomic_DNA"/>
</dbReference>
<keyword evidence="2" id="KW-0134">Cell wall</keyword>
<protein>
    <recommendedName>
        <fullName evidence="9">Gram-positive cocci surface proteins LPxTG domain-containing protein</fullName>
    </recommendedName>
</protein>
<evidence type="ECO:0000256" key="5">
    <source>
        <dbReference type="ARBA" id="ARBA00023088"/>
    </source>
</evidence>
<dbReference type="RefSeq" id="WP_107644439.1">
    <property type="nucleotide sequence ID" value="NZ_PZHR01000069.1"/>
</dbReference>
<dbReference type="NCBIfam" id="TIGR01167">
    <property type="entry name" value="LPXTG_anchor"/>
    <property type="match status" value="1"/>
</dbReference>
<feature type="compositionally biased region" description="Low complexity" evidence="6">
    <location>
        <begin position="107"/>
        <end position="118"/>
    </location>
</feature>
<comment type="subcellular location">
    <subcellularLocation>
        <location evidence="1">Secreted</location>
        <location evidence="1">Cell wall</location>
        <topology evidence="1">Peptidoglycan-anchor</topology>
    </subcellularLocation>
</comment>
<organism evidence="10 11">
    <name type="scientific">Staphylococcus nepalensis</name>
    <dbReference type="NCBI Taxonomy" id="214473"/>
    <lineage>
        <taxon>Bacteria</taxon>
        <taxon>Bacillati</taxon>
        <taxon>Bacillota</taxon>
        <taxon>Bacilli</taxon>
        <taxon>Bacillales</taxon>
        <taxon>Staphylococcaceae</taxon>
        <taxon>Staphylococcus</taxon>
    </lineage>
</organism>
<feature type="signal peptide" evidence="8">
    <location>
        <begin position="1"/>
        <end position="27"/>
    </location>
</feature>
<dbReference type="InterPro" id="IPR019931">
    <property type="entry name" value="LPXTG_anchor"/>
</dbReference>
<dbReference type="Pfam" id="PF00746">
    <property type="entry name" value="Gram_pos_anchor"/>
    <property type="match status" value="1"/>
</dbReference>
<evidence type="ECO:0000259" key="9">
    <source>
        <dbReference type="PROSITE" id="PS50847"/>
    </source>
</evidence>
<keyword evidence="7" id="KW-1133">Transmembrane helix</keyword>
<feature type="region of interest" description="Disordered" evidence="6">
    <location>
        <begin position="107"/>
        <end position="126"/>
    </location>
</feature>
<evidence type="ECO:0000313" key="11">
    <source>
        <dbReference type="Proteomes" id="UP000240400"/>
    </source>
</evidence>
<sequence length="224" mass="24211">MKKLGVFGTTTLAGALLFTGVNSNADAAEFSKSDATNSVQNFVEGNPNYNVSEDTQFIDVTDDDQPISNAYKIGFGEKQNQAPTLIYVKKDTGDIVDAYGNVLQAANSNQTSEQQTTQGERPYGGVAPDGMTNEEYAELEQNVPNPNKVSTEEYNQAIQNETARIQNESEKTSENTNASQSKVSELPETGSEETNNTAITTIFATILLAVGSLLTFKRLSKSNK</sequence>
<keyword evidence="7" id="KW-0472">Membrane</keyword>
<keyword evidence="3" id="KW-0964">Secreted</keyword>
<keyword evidence="7" id="KW-0812">Transmembrane</keyword>
<evidence type="ECO:0000256" key="8">
    <source>
        <dbReference type="SAM" id="SignalP"/>
    </source>
</evidence>